<dbReference type="EMBL" id="ATHJ01000057">
    <property type="protein sequence ID" value="EPR43221.1"/>
    <property type="molecule type" value="Genomic_DNA"/>
</dbReference>
<reference evidence="1 2" key="1">
    <citation type="journal article" date="2013" name="Genome Announc.">
        <title>Draft genome sequences for three mercury-methylating, sulfate-reducing bacteria.</title>
        <authorList>
            <person name="Brown S.D."/>
            <person name="Hurt R.A.Jr."/>
            <person name="Gilmour C.C."/>
            <person name="Elias D.A."/>
        </authorList>
    </citation>
    <scope>NUCLEOTIDE SEQUENCE [LARGE SCALE GENOMIC DNA]</scope>
    <source>
        <strain evidence="1 2">DSM 2059</strain>
    </source>
</reference>
<evidence type="ECO:0000313" key="2">
    <source>
        <dbReference type="Proteomes" id="UP000014977"/>
    </source>
</evidence>
<sequence length="123" mass="14155">MMLKSGFDFGFDPGACADCGGRCCRGDSGYIWVNQREIQSIIRFLGANPIDFMEACIRRVDNRLSIGERQVGTGFQCVFLEMTPKARCRIYPVRPMQCRTFPFWDRYRNRPPKDECSGIREPA</sequence>
<dbReference type="PATRIC" id="fig|1121405.3.peg.542"/>
<dbReference type="eggNOG" id="COG0727">
    <property type="taxonomic scope" value="Bacteria"/>
</dbReference>
<dbReference type="RefSeq" id="WP_020875594.1">
    <property type="nucleotide sequence ID" value="NZ_ATHJ01000057.1"/>
</dbReference>
<dbReference type="AlphaFoldDB" id="S7U1B0"/>
<dbReference type="PANTHER" id="PTHR35866:SF1">
    <property type="entry name" value="YKGJ FAMILY CYSTEINE CLUSTER PROTEIN"/>
    <property type="match status" value="1"/>
</dbReference>
<comment type="caution">
    <text evidence="1">The sequence shown here is derived from an EMBL/GenBank/DDBJ whole genome shotgun (WGS) entry which is preliminary data.</text>
</comment>
<dbReference type="OrthoDB" id="275146at2"/>
<evidence type="ECO:0000313" key="1">
    <source>
        <dbReference type="EMBL" id="EPR43221.1"/>
    </source>
</evidence>
<gene>
    <name evidence="1" type="ORF">dsmv_1247</name>
</gene>
<keyword evidence="2" id="KW-1185">Reference proteome</keyword>
<dbReference type="InterPro" id="IPR005358">
    <property type="entry name" value="Puta_zinc/iron-chelating_dom"/>
</dbReference>
<evidence type="ECO:0008006" key="3">
    <source>
        <dbReference type="Google" id="ProtNLM"/>
    </source>
</evidence>
<name>S7U1B0_DESML</name>
<dbReference type="PANTHER" id="PTHR35866">
    <property type="entry name" value="PUTATIVE-RELATED"/>
    <property type="match status" value="1"/>
</dbReference>
<accession>S7U1B0</accession>
<proteinExistence type="predicted"/>
<dbReference type="Pfam" id="PF03692">
    <property type="entry name" value="CxxCxxCC"/>
    <property type="match status" value="1"/>
</dbReference>
<protein>
    <recommendedName>
        <fullName evidence="3">Flagellin N-methylase</fullName>
    </recommendedName>
</protein>
<organism evidence="1 2">
    <name type="scientific">Desulfococcus multivorans DSM 2059</name>
    <dbReference type="NCBI Taxonomy" id="1121405"/>
    <lineage>
        <taxon>Bacteria</taxon>
        <taxon>Pseudomonadati</taxon>
        <taxon>Thermodesulfobacteriota</taxon>
        <taxon>Desulfobacteria</taxon>
        <taxon>Desulfobacterales</taxon>
        <taxon>Desulfococcaceae</taxon>
        <taxon>Desulfococcus</taxon>
    </lineage>
</organism>
<dbReference type="Proteomes" id="UP000014977">
    <property type="component" value="Unassembled WGS sequence"/>
</dbReference>
<dbReference type="STRING" id="897.B2D07_08220"/>